<comment type="caution">
    <text evidence="1">The sequence shown here is derived from an EMBL/GenBank/DDBJ whole genome shotgun (WGS) entry which is preliminary data.</text>
</comment>
<dbReference type="RefSeq" id="WP_220046870.1">
    <property type="nucleotide sequence ID" value="NZ_JAURUE010000001.1"/>
</dbReference>
<keyword evidence="2" id="KW-1185">Reference proteome</keyword>
<gene>
    <name evidence="1" type="ORF">JOF35_004817</name>
</gene>
<sequence>MPPAAEVFIQATDTDPDVQARAVVEETHRQLLETLAGLTEPHRELTTAFTEQLRREFEATHPGRFGWEYLVSGPEEWQVRIARVGADV</sequence>
<proteinExistence type="predicted"/>
<dbReference type="EMBL" id="JAURUE010000001">
    <property type="protein sequence ID" value="MDP9612540.1"/>
    <property type="molecule type" value="Genomic_DNA"/>
</dbReference>
<organism evidence="1 2">
    <name type="scientific">Streptomyces demainii</name>
    <dbReference type="NCBI Taxonomy" id="588122"/>
    <lineage>
        <taxon>Bacteria</taxon>
        <taxon>Bacillati</taxon>
        <taxon>Actinomycetota</taxon>
        <taxon>Actinomycetes</taxon>
        <taxon>Kitasatosporales</taxon>
        <taxon>Streptomycetaceae</taxon>
        <taxon>Streptomyces</taxon>
    </lineage>
</organism>
<dbReference type="Proteomes" id="UP001234880">
    <property type="component" value="Unassembled WGS sequence"/>
</dbReference>
<protein>
    <submittedName>
        <fullName evidence="1">Uncharacterized protein (DUF2249 family)</fullName>
    </submittedName>
</protein>
<evidence type="ECO:0000313" key="2">
    <source>
        <dbReference type="Proteomes" id="UP001234880"/>
    </source>
</evidence>
<accession>A0ABT9KVT0</accession>
<evidence type="ECO:0000313" key="1">
    <source>
        <dbReference type="EMBL" id="MDP9612540.1"/>
    </source>
</evidence>
<reference evidence="1 2" key="1">
    <citation type="submission" date="2023-07" db="EMBL/GenBank/DDBJ databases">
        <title>Sequencing the genomes of 1000 actinobacteria strains.</title>
        <authorList>
            <person name="Klenk H.-P."/>
        </authorList>
    </citation>
    <scope>NUCLEOTIDE SEQUENCE [LARGE SCALE GENOMIC DNA]</scope>
    <source>
        <strain evidence="1 2">DSM 41600</strain>
    </source>
</reference>
<name>A0ABT9KVT0_9ACTN</name>